<feature type="compositionally biased region" description="Polar residues" evidence="1">
    <location>
        <begin position="227"/>
        <end position="258"/>
    </location>
</feature>
<dbReference type="PROSITE" id="PS00036">
    <property type="entry name" value="BZIP_BASIC"/>
    <property type="match status" value="1"/>
</dbReference>
<proteinExistence type="predicted"/>
<dbReference type="Proteomes" id="UP001059893">
    <property type="component" value="Unassembled WGS sequence"/>
</dbReference>
<accession>A0ABQ8N6E9</accession>
<feature type="domain" description="BZIP" evidence="2">
    <location>
        <begin position="639"/>
        <end position="653"/>
    </location>
</feature>
<feature type="compositionally biased region" description="Basic and acidic residues" evidence="1">
    <location>
        <begin position="636"/>
        <end position="669"/>
    </location>
</feature>
<protein>
    <recommendedName>
        <fullName evidence="2">BZIP domain-containing protein</fullName>
    </recommendedName>
</protein>
<evidence type="ECO:0000259" key="2">
    <source>
        <dbReference type="PROSITE" id="PS00036"/>
    </source>
</evidence>
<evidence type="ECO:0000313" key="3">
    <source>
        <dbReference type="EMBL" id="KAI6292077.1"/>
    </source>
</evidence>
<dbReference type="SUPFAM" id="SSF57959">
    <property type="entry name" value="Leucine zipper domain"/>
    <property type="match status" value="1"/>
</dbReference>
<evidence type="ECO:0000313" key="4">
    <source>
        <dbReference type="Proteomes" id="UP001059893"/>
    </source>
</evidence>
<comment type="caution">
    <text evidence="3">The sequence shown here is derived from an EMBL/GenBank/DDBJ whole genome shotgun (WGS) entry which is preliminary data.</text>
</comment>
<feature type="compositionally biased region" description="Polar residues" evidence="1">
    <location>
        <begin position="751"/>
        <end position="768"/>
    </location>
</feature>
<dbReference type="Pfam" id="PF07716">
    <property type="entry name" value="bZIP_2"/>
    <property type="match status" value="1"/>
</dbReference>
<feature type="compositionally biased region" description="Polar residues" evidence="1">
    <location>
        <begin position="430"/>
        <end position="461"/>
    </location>
</feature>
<reference evidence="3" key="1">
    <citation type="submission" date="2021-01" db="EMBL/GenBank/DDBJ databases">
        <title>Deciphering the adaptive evolutionary patterns associated with biogeogrpahic diversity in the finger millet blast pathogen Magnaporthe oryzae in Eastern Africa.</title>
        <authorList>
            <person name="Onyema G."/>
            <person name="Shittu T.A."/>
            <person name="Dodsworth S."/>
            <person name="Devilliers S."/>
            <person name="Muthumeenakshi S."/>
            <person name="Sreenivasaprasad S."/>
        </authorList>
    </citation>
    <scope>NUCLEOTIDE SEQUENCE</scope>
    <source>
        <strain evidence="3">D15/s37</strain>
    </source>
</reference>
<feature type="region of interest" description="Disordered" evidence="1">
    <location>
        <begin position="635"/>
        <end position="913"/>
    </location>
</feature>
<feature type="compositionally biased region" description="Pro residues" evidence="1">
    <location>
        <begin position="832"/>
        <end position="858"/>
    </location>
</feature>
<feature type="compositionally biased region" description="Basic and acidic residues" evidence="1">
    <location>
        <begin position="192"/>
        <end position="203"/>
    </location>
</feature>
<name>A0ABQ8N6E9_PYRGI</name>
<feature type="compositionally biased region" description="Pro residues" evidence="1">
    <location>
        <begin position="891"/>
        <end position="900"/>
    </location>
</feature>
<feature type="region of interest" description="Disordered" evidence="1">
    <location>
        <begin position="358"/>
        <end position="599"/>
    </location>
</feature>
<feature type="compositionally biased region" description="Polar residues" evidence="1">
    <location>
        <begin position="285"/>
        <end position="297"/>
    </location>
</feature>
<dbReference type="CDD" id="cd14686">
    <property type="entry name" value="bZIP"/>
    <property type="match status" value="1"/>
</dbReference>
<dbReference type="InterPro" id="IPR004827">
    <property type="entry name" value="bZIP"/>
</dbReference>
<evidence type="ECO:0000256" key="1">
    <source>
        <dbReference type="SAM" id="MobiDB-lite"/>
    </source>
</evidence>
<sequence length="913" mass="97638">MMPKLPTPAWPVSGRGLPADHPTGPPCLLHTIRSAVRQVHAQQGHSAPVTPHIQLAYGLIEEIRHHLSSELVSTAGAQREGLQRTSPIALHPPGVLPEWRSTKYKTFDIATQPKPPERGTGTASCCSAVQVTSRPGPVKTKALPPRSIFDILPARGEVVEVAIDTFPWFVNDSTCARSRQDATSLGTQQQHQQEKQQYQDRDPAIPATQAPGEAKVAAVDGEKACGTGSTNTSPRSSPSVQGTTTAATSPGSHQCTEFQDQSQQQQQQQQVQGASHLMSPRRPESTTTGPSDNTRSPIQRLPGPGLPGARPAEQGRDQVTDRQAHTSSLRSGLGLQLPPISMGASDVRNILNPLDQHQSPALGLHRHSSMARGLDTPSVERPASVGSGLARSPADGVPARYSTGAMPSPSYPFPIQLPSPSTVRPEESTSPHTTSAAHQWQQQRQLPALSAPNTPHQSGPTSLPPSREMGPDRTQRSFSLAGGPMSGNRPIESEQQQQHTLPALSPSWGPGPGISPLGVPRRPSPAGGPSVRHGASPFDNRTPSQPPNRQGLPPLATDQLNPPTKRSRDDSESDTSNLYRGSSEETSGLPGPSRGTSLYNQMLRRGGEPRQSMVLIPQGGGQIECTVDLKQGSIAADEKRRRNAEASKRFRERKKDHNLQTDQELRESQRQNSALIHERDYWREEYRRVLSMMPPAMRHEAERTAPPMPQHPSESSGDDHGHSPISQEQGGSQRAGRGSGSGRGRGRRQANPQSFMSSQTPQGRQSEGGSPAYSDMSSVGQEPAARRRRTDDYGNYMAYGTPSQSPQAPAHILPHGHSGTATPSPRPVSNGGPPPPAGPPHPSLPPLNPGPGFLPPPGSMSYRGPAHPGLPAGTPPAAHSPQPHPMHHLPGQPPYPPMSRPPVETRWATGPSG</sequence>
<organism evidence="3 4">
    <name type="scientific">Pyricularia grisea</name>
    <name type="common">Crabgrass-specific blast fungus</name>
    <name type="synonym">Magnaporthe grisea</name>
    <dbReference type="NCBI Taxonomy" id="148305"/>
    <lineage>
        <taxon>Eukaryota</taxon>
        <taxon>Fungi</taxon>
        <taxon>Dikarya</taxon>
        <taxon>Ascomycota</taxon>
        <taxon>Pezizomycotina</taxon>
        <taxon>Sordariomycetes</taxon>
        <taxon>Sordariomycetidae</taxon>
        <taxon>Magnaporthales</taxon>
        <taxon>Pyriculariaceae</taxon>
        <taxon>Pyricularia</taxon>
    </lineage>
</organism>
<dbReference type="EMBL" id="JABSND010000315">
    <property type="protein sequence ID" value="KAI6292077.1"/>
    <property type="molecule type" value="Genomic_DNA"/>
</dbReference>
<keyword evidence="4" id="KW-1185">Reference proteome</keyword>
<feature type="compositionally biased region" description="Low complexity" evidence="1">
    <location>
        <begin position="300"/>
        <end position="312"/>
    </location>
</feature>
<feature type="compositionally biased region" description="Polar residues" evidence="1">
    <location>
        <begin position="574"/>
        <end position="586"/>
    </location>
</feature>
<feature type="compositionally biased region" description="Low complexity" evidence="1">
    <location>
        <begin position="259"/>
        <end position="272"/>
    </location>
</feature>
<feature type="region of interest" description="Disordered" evidence="1">
    <location>
        <begin position="180"/>
        <end position="338"/>
    </location>
</feature>
<feature type="compositionally biased region" description="Basic and acidic residues" evidence="1">
    <location>
        <begin position="313"/>
        <end position="324"/>
    </location>
</feature>
<feature type="compositionally biased region" description="Basic and acidic residues" evidence="1">
    <location>
        <begin position="676"/>
        <end position="688"/>
    </location>
</feature>
<gene>
    <name evidence="3" type="ORF">MCOR33_010135</name>
</gene>
<dbReference type="InterPro" id="IPR046347">
    <property type="entry name" value="bZIP_sf"/>
</dbReference>
<dbReference type="Gene3D" id="1.20.5.170">
    <property type="match status" value="1"/>
</dbReference>